<dbReference type="EMBL" id="MSKI01000205">
    <property type="protein sequence ID" value="OLO46188.1"/>
    <property type="molecule type" value="Genomic_DNA"/>
</dbReference>
<evidence type="ECO:0000313" key="1">
    <source>
        <dbReference type="EMBL" id="OLO46188.1"/>
    </source>
</evidence>
<feature type="non-terminal residue" evidence="1">
    <location>
        <position position="1"/>
    </location>
</feature>
<dbReference type="GO" id="GO:0006260">
    <property type="term" value="P:DNA replication"/>
    <property type="evidence" value="ECO:0007669"/>
    <property type="project" value="InterPro"/>
</dbReference>
<sequence>EAEPVECEVWTRVMGYFRPVRSFNIGKKGEYAERQMFTEVAAGGHGPAVSRLSAVSA</sequence>
<organism evidence="1 2">
    <name type="scientific">Actinomyces oris</name>
    <dbReference type="NCBI Taxonomy" id="544580"/>
    <lineage>
        <taxon>Bacteria</taxon>
        <taxon>Bacillati</taxon>
        <taxon>Actinomycetota</taxon>
        <taxon>Actinomycetes</taxon>
        <taxon>Actinomycetales</taxon>
        <taxon>Actinomycetaceae</taxon>
        <taxon>Actinomyces</taxon>
    </lineage>
</organism>
<dbReference type="AlphaFoldDB" id="A0A1Q8VDJ7"/>
<dbReference type="Proteomes" id="UP000186855">
    <property type="component" value="Unassembled WGS sequence"/>
</dbReference>
<gene>
    <name evidence="1" type="ORF">BKH30_12705</name>
</gene>
<protein>
    <submittedName>
        <fullName evidence="1">Uncharacterized protein</fullName>
    </submittedName>
</protein>
<reference evidence="1 2" key="1">
    <citation type="submission" date="2016-12" db="EMBL/GenBank/DDBJ databases">
        <title>Genomic comparison of strains in the 'Actinomyces naeslundii' group.</title>
        <authorList>
            <person name="Mughal S.R."/>
            <person name="Do T."/>
            <person name="Gilbert S.C."/>
            <person name="Witherden E.A."/>
            <person name="Didelot X."/>
            <person name="Beighton D."/>
        </authorList>
    </citation>
    <scope>NUCLEOTIDE SEQUENCE [LARGE SCALE GENOMIC DNA]</scope>
    <source>
        <strain evidence="1 2">S24V</strain>
    </source>
</reference>
<name>A0A1Q8VDJ7_9ACTO</name>
<dbReference type="Pfam" id="PF13597">
    <property type="entry name" value="NRDD"/>
    <property type="match status" value="1"/>
</dbReference>
<accession>A0A1Q8VDJ7</accession>
<proteinExistence type="predicted"/>
<evidence type="ECO:0000313" key="2">
    <source>
        <dbReference type="Proteomes" id="UP000186855"/>
    </source>
</evidence>
<dbReference type="InterPro" id="IPR012833">
    <property type="entry name" value="NrdD"/>
</dbReference>
<dbReference type="GO" id="GO:0008998">
    <property type="term" value="F:ribonucleoside-triphosphate reductase (thioredoxin) activity"/>
    <property type="evidence" value="ECO:0007669"/>
    <property type="project" value="InterPro"/>
</dbReference>
<comment type="caution">
    <text evidence="1">The sequence shown here is derived from an EMBL/GenBank/DDBJ whole genome shotgun (WGS) entry which is preliminary data.</text>
</comment>